<dbReference type="EMBL" id="CP104395">
    <property type="protein sequence ID" value="WEL19557.1"/>
    <property type="molecule type" value="Genomic_DNA"/>
</dbReference>
<dbReference type="InterPro" id="IPR001204">
    <property type="entry name" value="Phos_transporter"/>
</dbReference>
<comment type="subcellular location">
    <subcellularLocation>
        <location evidence="2 9">Membrane</location>
        <topology evidence="2 9">Multi-pass membrane protein</topology>
    </subcellularLocation>
</comment>
<protein>
    <recommendedName>
        <fullName evidence="9">Phosphate transporter</fullName>
    </recommendedName>
</protein>
<evidence type="ECO:0000256" key="1">
    <source>
        <dbReference type="ARBA" id="ARBA00001981"/>
    </source>
</evidence>
<feature type="transmembrane region" description="Helical" evidence="9">
    <location>
        <begin position="130"/>
        <end position="153"/>
    </location>
</feature>
<feature type="transmembrane region" description="Helical" evidence="9">
    <location>
        <begin position="264"/>
        <end position="286"/>
    </location>
</feature>
<comment type="function">
    <text evidence="1">Potential transporter for phosphate.</text>
</comment>
<proteinExistence type="inferred from homology"/>
<organism evidence="10 11">
    <name type="scientific">Candidatus Nanohalococcus occultus</name>
    <dbReference type="NCBI Taxonomy" id="2978047"/>
    <lineage>
        <taxon>Archaea</taxon>
        <taxon>Candidatus Nanohalarchaeota</taxon>
        <taxon>Candidatus Nanohalarchaeota incertae sedis</taxon>
        <taxon>Candidatus Nanohalococcus</taxon>
    </lineage>
</organism>
<feature type="transmembrane region" description="Helical" evidence="9">
    <location>
        <begin position="190"/>
        <end position="213"/>
    </location>
</feature>
<feature type="transmembrane region" description="Helical" evidence="9">
    <location>
        <begin position="41"/>
        <end position="58"/>
    </location>
</feature>
<keyword evidence="4 9" id="KW-0813">Transport</keyword>
<dbReference type="Pfam" id="PF01384">
    <property type="entry name" value="PHO4"/>
    <property type="match status" value="1"/>
</dbReference>
<comment type="similarity">
    <text evidence="3 9">Belongs to the inorganic phosphate transporter (PiT) (TC 2.A.20) family.</text>
</comment>
<evidence type="ECO:0000256" key="2">
    <source>
        <dbReference type="ARBA" id="ARBA00004141"/>
    </source>
</evidence>
<dbReference type="RefSeq" id="WP_347721397.1">
    <property type="nucleotide sequence ID" value="NZ_CP104395.1"/>
</dbReference>
<evidence type="ECO:0000256" key="3">
    <source>
        <dbReference type="ARBA" id="ARBA00009916"/>
    </source>
</evidence>
<accession>A0ABY8CED8</accession>
<evidence type="ECO:0000256" key="9">
    <source>
        <dbReference type="RuleBase" id="RU363058"/>
    </source>
</evidence>
<evidence type="ECO:0000256" key="5">
    <source>
        <dbReference type="ARBA" id="ARBA00022592"/>
    </source>
</evidence>
<evidence type="ECO:0000313" key="11">
    <source>
        <dbReference type="Proteomes" id="UP001218034"/>
    </source>
</evidence>
<keyword evidence="6 9" id="KW-0812">Transmembrane</keyword>
<evidence type="ECO:0000256" key="8">
    <source>
        <dbReference type="ARBA" id="ARBA00023136"/>
    </source>
</evidence>
<evidence type="ECO:0000256" key="7">
    <source>
        <dbReference type="ARBA" id="ARBA00022989"/>
    </source>
</evidence>
<feature type="transmembrane region" description="Helical" evidence="9">
    <location>
        <begin position="6"/>
        <end position="29"/>
    </location>
</feature>
<dbReference type="PANTHER" id="PTHR11101">
    <property type="entry name" value="PHOSPHATE TRANSPORTER"/>
    <property type="match status" value="1"/>
</dbReference>
<sequence length="383" mass="39532">MSEILIGLGILAAVFVGINIGGSSTGVAFGPSVGSKLVSKHGAAALMTVFALIGGWTLGRKVIETMGGQIVPASQFSLTASVLILFFIGLSLLISNLSGVPASTSMTAVGSIAGLGIATGTLRWEVMGKILSWWLVAPAVAFLVGGLIGRYLYVHLDRKFSIDQSDGKLLELSLSKRPIRLGEGTSIKELFSSTLVLSIACYMAFSAGASNVANAVAPLIGSPAANMNVETGVIIAIGAMSVGGFTIARKTLDTVGEGITDMPLLAALIVSTVSASIITVLSLMGIPASLAISATMCITGLGWGRASRTVKVKDAVKGEKPKMKTAALKADEGKKIGEESKSDIPDKKLFDPDTISQVVTMWILTPIIAAVCSYGVFTFTAVF</sequence>
<feature type="transmembrane region" description="Helical" evidence="9">
    <location>
        <begin position="359"/>
        <end position="382"/>
    </location>
</feature>
<feature type="transmembrane region" description="Helical" evidence="9">
    <location>
        <begin position="233"/>
        <end position="252"/>
    </location>
</feature>
<keyword evidence="11" id="KW-1185">Reference proteome</keyword>
<evidence type="ECO:0000313" key="10">
    <source>
        <dbReference type="EMBL" id="WEL19557.1"/>
    </source>
</evidence>
<evidence type="ECO:0000256" key="4">
    <source>
        <dbReference type="ARBA" id="ARBA00022448"/>
    </source>
</evidence>
<name>A0ABY8CED8_9ARCH</name>
<keyword evidence="7 9" id="KW-1133">Transmembrane helix</keyword>
<dbReference type="GeneID" id="98290593"/>
<gene>
    <name evidence="10" type="primary">pitA2</name>
    <name evidence="10" type="ORF">SVXNc_0539</name>
</gene>
<feature type="transmembrane region" description="Helical" evidence="9">
    <location>
        <begin position="106"/>
        <end position="124"/>
    </location>
</feature>
<evidence type="ECO:0000256" key="6">
    <source>
        <dbReference type="ARBA" id="ARBA00022692"/>
    </source>
</evidence>
<dbReference type="PANTHER" id="PTHR11101:SF80">
    <property type="entry name" value="PHOSPHATE TRANSPORTER"/>
    <property type="match status" value="1"/>
</dbReference>
<dbReference type="Proteomes" id="UP001218034">
    <property type="component" value="Chromosome"/>
</dbReference>
<feature type="transmembrane region" description="Helical" evidence="9">
    <location>
        <begin position="70"/>
        <end position="94"/>
    </location>
</feature>
<keyword evidence="8 9" id="KW-0472">Membrane</keyword>
<reference evidence="10 11" key="1">
    <citation type="submission" date="2022-09" db="EMBL/GenBank/DDBJ databases">
        <title>Xylan utilization by haloarchaea-nanohaloarchaea associations.</title>
        <authorList>
            <person name="Yakimov M."/>
        </authorList>
    </citation>
    <scope>NUCLEOTIDE SEQUENCE [LARGE SCALE GENOMIC DNA]</scope>
    <source>
        <strain evidence="10 11">SVXNc</strain>
    </source>
</reference>
<keyword evidence="5 9" id="KW-0592">Phosphate transport</keyword>